<evidence type="ECO:0000256" key="2">
    <source>
        <dbReference type="ARBA" id="ARBA00023002"/>
    </source>
</evidence>
<dbReference type="Proteomes" id="UP000294830">
    <property type="component" value="Unassembled WGS sequence"/>
</dbReference>
<comment type="caution">
    <text evidence="4">The sequence shown here is derived from an EMBL/GenBank/DDBJ whole genome shotgun (WGS) entry which is preliminary data.</text>
</comment>
<organism evidence="4 5">
    <name type="scientific">Acetobacteroides hydrogenigenes</name>
    <dbReference type="NCBI Taxonomy" id="979970"/>
    <lineage>
        <taxon>Bacteria</taxon>
        <taxon>Pseudomonadati</taxon>
        <taxon>Bacteroidota</taxon>
        <taxon>Bacteroidia</taxon>
        <taxon>Bacteroidales</taxon>
        <taxon>Rikenellaceae</taxon>
        <taxon>Acetobacteroides</taxon>
    </lineage>
</organism>
<protein>
    <submittedName>
        <fullName evidence="4">NAD(P)H dehydrogenase (Quinone)</fullName>
    </submittedName>
</protein>
<evidence type="ECO:0000313" key="4">
    <source>
        <dbReference type="EMBL" id="TCN70157.1"/>
    </source>
</evidence>
<dbReference type="PANTHER" id="PTHR10204:SF34">
    <property type="entry name" value="NAD(P)H DEHYDROGENASE [QUINONE] 1 ISOFORM 1"/>
    <property type="match status" value="1"/>
</dbReference>
<evidence type="ECO:0000256" key="1">
    <source>
        <dbReference type="ARBA" id="ARBA00006252"/>
    </source>
</evidence>
<comment type="similarity">
    <text evidence="1">Belongs to the NAD(P)H dehydrogenase (quinone) family.</text>
</comment>
<evidence type="ECO:0000259" key="3">
    <source>
        <dbReference type="Pfam" id="PF02525"/>
    </source>
</evidence>
<dbReference type="GO" id="GO:0005829">
    <property type="term" value="C:cytosol"/>
    <property type="evidence" value="ECO:0007669"/>
    <property type="project" value="TreeGrafter"/>
</dbReference>
<dbReference type="InterPro" id="IPR003680">
    <property type="entry name" value="Flavodoxin_fold"/>
</dbReference>
<dbReference type="SUPFAM" id="SSF52218">
    <property type="entry name" value="Flavoproteins"/>
    <property type="match status" value="1"/>
</dbReference>
<proteinExistence type="inferred from homology"/>
<sequence length="190" mass="21826">MRCLVIYAHLNPFSFNHAVKQEVERLLEEMGHEVKVSDLYEMDFKAVLKPEDLNLLYSGSAAADVKVEQEKVTWAERLILVYPIWWTGFPAILKGYIDRVFSYGFAYAIDERGWVQPLKGRKALLITTHGQPESVYHDRMYTSLRDTQDVGVFQFCGIEAQHVFFPGIMGSSDELRQGYLNSLRDALAEL</sequence>
<dbReference type="InterPro" id="IPR029039">
    <property type="entry name" value="Flavoprotein-like_sf"/>
</dbReference>
<feature type="domain" description="Flavodoxin-like fold" evidence="3">
    <location>
        <begin position="1"/>
        <end position="172"/>
    </location>
</feature>
<dbReference type="InterPro" id="IPR051545">
    <property type="entry name" value="NAD(P)H_dehydrogenase_qn"/>
</dbReference>
<dbReference type="GO" id="GO:0003955">
    <property type="term" value="F:NAD(P)H dehydrogenase (quinone) activity"/>
    <property type="evidence" value="ECO:0007669"/>
    <property type="project" value="TreeGrafter"/>
</dbReference>
<dbReference type="RefSeq" id="WP_165877005.1">
    <property type="nucleotide sequence ID" value="NZ_SLWB01000004.1"/>
</dbReference>
<accession>A0A4R2EP96</accession>
<keyword evidence="2" id="KW-0560">Oxidoreductase</keyword>
<dbReference type="EMBL" id="SLWB01000004">
    <property type="protein sequence ID" value="TCN70157.1"/>
    <property type="molecule type" value="Genomic_DNA"/>
</dbReference>
<dbReference type="Pfam" id="PF02525">
    <property type="entry name" value="Flavodoxin_2"/>
    <property type="match status" value="1"/>
</dbReference>
<evidence type="ECO:0000313" key="5">
    <source>
        <dbReference type="Proteomes" id="UP000294830"/>
    </source>
</evidence>
<dbReference type="PANTHER" id="PTHR10204">
    <property type="entry name" value="NAD P H OXIDOREDUCTASE-RELATED"/>
    <property type="match status" value="1"/>
</dbReference>
<dbReference type="Gene3D" id="3.40.50.360">
    <property type="match status" value="1"/>
</dbReference>
<dbReference type="AlphaFoldDB" id="A0A4R2EP96"/>
<gene>
    <name evidence="4" type="ORF">CLV25_104112</name>
</gene>
<reference evidence="4 5" key="1">
    <citation type="submission" date="2019-03" db="EMBL/GenBank/DDBJ databases">
        <title>Genomic Encyclopedia of Archaeal and Bacterial Type Strains, Phase II (KMG-II): from individual species to whole genera.</title>
        <authorList>
            <person name="Goeker M."/>
        </authorList>
    </citation>
    <scope>NUCLEOTIDE SEQUENCE [LARGE SCALE GENOMIC DNA]</scope>
    <source>
        <strain evidence="4 5">RL-C</strain>
    </source>
</reference>
<keyword evidence="5" id="KW-1185">Reference proteome</keyword>
<name>A0A4R2EP96_9BACT</name>